<organism evidence="1 2">
    <name type="scientific">Streptomyces viridochromogenes</name>
    <dbReference type="NCBI Taxonomy" id="1938"/>
    <lineage>
        <taxon>Bacteria</taxon>
        <taxon>Bacillati</taxon>
        <taxon>Actinomycetota</taxon>
        <taxon>Actinomycetes</taxon>
        <taxon>Kitasatosporales</taxon>
        <taxon>Streptomycetaceae</taxon>
        <taxon>Streptomyces</taxon>
    </lineage>
</organism>
<dbReference type="AlphaFoldDB" id="A0A0L8JAK9"/>
<evidence type="ECO:0000313" key="2">
    <source>
        <dbReference type="Proteomes" id="UP000037023"/>
    </source>
</evidence>
<reference evidence="1 2" key="1">
    <citation type="submission" date="2015-06" db="EMBL/GenBank/DDBJ databases">
        <authorList>
            <person name="Hoefler B.C."/>
            <person name="Straight P.D."/>
        </authorList>
    </citation>
    <scope>NUCLEOTIDE SEQUENCE [LARGE SCALE GENOMIC DNA]</scope>
    <source>
        <strain evidence="1 2">NRRL 3427</strain>
    </source>
</reference>
<sequence>MTEFGFRAPKRGTMCTFIELSTCSPVEQSVILRCRGRPCFAYSSTVCCPSSRRAAAADGAVVFFSA</sequence>
<gene>
    <name evidence="1" type="ORF">ADK34_35100</name>
</gene>
<dbReference type="RefSeq" id="WP_033203040.1">
    <property type="nucleotide sequence ID" value="NZ_LGUP01000392.1"/>
</dbReference>
<accession>A0A0L8JAK9</accession>
<evidence type="ECO:0000313" key="1">
    <source>
        <dbReference type="EMBL" id="KOG10712.1"/>
    </source>
</evidence>
<dbReference type="EMBL" id="LGUP01000392">
    <property type="protein sequence ID" value="KOG10712.1"/>
    <property type="molecule type" value="Genomic_DNA"/>
</dbReference>
<proteinExistence type="predicted"/>
<protein>
    <submittedName>
        <fullName evidence="1">Uncharacterized protein</fullName>
    </submittedName>
</protein>
<dbReference type="Proteomes" id="UP000037023">
    <property type="component" value="Unassembled WGS sequence"/>
</dbReference>
<comment type="caution">
    <text evidence="1">The sequence shown here is derived from an EMBL/GenBank/DDBJ whole genome shotgun (WGS) entry which is preliminary data.</text>
</comment>
<name>A0A0L8JAK9_STRVR</name>